<comment type="caution">
    <text evidence="1">The sequence shown here is derived from an EMBL/GenBank/DDBJ whole genome shotgun (WGS) entry which is preliminary data.</text>
</comment>
<name>A0A8X8Y0D0_SALSN</name>
<accession>A0A8X8Y0D0</accession>
<proteinExistence type="predicted"/>
<evidence type="ECO:0000313" key="1">
    <source>
        <dbReference type="EMBL" id="KAG6422244.1"/>
    </source>
</evidence>
<sequence length="96" mass="10207">MVAGILLSGGILVTTPESSVSAAEVAAENEIGYERLLANPTKLEAISKETDATDAIIVARRGFVENGEHKQAIVFMFVDEADKRPASMECVSNPTL</sequence>
<protein>
    <submittedName>
        <fullName evidence="1">Uncharacterized protein</fullName>
    </submittedName>
</protein>
<dbReference type="AlphaFoldDB" id="A0A8X8Y0D0"/>
<dbReference type="EMBL" id="PNBA02000006">
    <property type="protein sequence ID" value="KAG6422244.1"/>
    <property type="molecule type" value="Genomic_DNA"/>
</dbReference>
<organism evidence="1">
    <name type="scientific">Salvia splendens</name>
    <name type="common">Scarlet sage</name>
    <dbReference type="NCBI Taxonomy" id="180675"/>
    <lineage>
        <taxon>Eukaryota</taxon>
        <taxon>Viridiplantae</taxon>
        <taxon>Streptophyta</taxon>
        <taxon>Embryophyta</taxon>
        <taxon>Tracheophyta</taxon>
        <taxon>Spermatophyta</taxon>
        <taxon>Magnoliopsida</taxon>
        <taxon>eudicotyledons</taxon>
        <taxon>Gunneridae</taxon>
        <taxon>Pentapetalae</taxon>
        <taxon>asterids</taxon>
        <taxon>lamiids</taxon>
        <taxon>Lamiales</taxon>
        <taxon>Lamiaceae</taxon>
        <taxon>Nepetoideae</taxon>
        <taxon>Mentheae</taxon>
        <taxon>Salviinae</taxon>
        <taxon>Salvia</taxon>
        <taxon>Salvia subgen. Calosphace</taxon>
        <taxon>core Calosphace</taxon>
    </lineage>
</organism>
<gene>
    <name evidence="1" type="ORF">SASPL_118809</name>
</gene>
<reference evidence="1" key="1">
    <citation type="submission" date="2018-01" db="EMBL/GenBank/DDBJ databases">
        <authorList>
            <person name="Mao J.F."/>
        </authorList>
    </citation>
    <scope>NUCLEOTIDE SEQUENCE</scope>
    <source>
        <strain evidence="1">Huo1</strain>
        <tissue evidence="1">Leaf</tissue>
    </source>
</reference>
<reference evidence="1" key="2">
    <citation type="submission" date="2020-08" db="EMBL/GenBank/DDBJ databases">
        <title>Plant Genome Project.</title>
        <authorList>
            <person name="Zhang R.-G."/>
        </authorList>
    </citation>
    <scope>NUCLEOTIDE SEQUENCE</scope>
    <source>
        <strain evidence="1">Huo1</strain>
        <tissue evidence="1">Leaf</tissue>
    </source>
</reference>
<dbReference type="Proteomes" id="UP000298416">
    <property type="component" value="Unassembled WGS sequence"/>
</dbReference>
<evidence type="ECO:0000313" key="2">
    <source>
        <dbReference type="Proteomes" id="UP000298416"/>
    </source>
</evidence>
<keyword evidence="2" id="KW-1185">Reference proteome</keyword>